<dbReference type="InterPro" id="IPR012675">
    <property type="entry name" value="Beta-grasp_dom_sf"/>
</dbReference>
<dbReference type="InterPro" id="IPR011884">
    <property type="entry name" value="PaaE"/>
</dbReference>
<proteinExistence type="predicted"/>
<dbReference type="PANTHER" id="PTHR47354">
    <property type="entry name" value="NADH OXIDOREDUCTASE HCR"/>
    <property type="match status" value="1"/>
</dbReference>
<keyword evidence="2" id="KW-0285">Flavoprotein</keyword>
<dbReference type="PROSITE" id="PS00197">
    <property type="entry name" value="2FE2S_FER_1"/>
    <property type="match status" value="1"/>
</dbReference>
<dbReference type="CDD" id="cd06214">
    <property type="entry name" value="PA_degradation_oxidoreductase_like"/>
    <property type="match status" value="1"/>
</dbReference>
<dbReference type="EMBL" id="BAAAMY010000014">
    <property type="protein sequence ID" value="GAA1931394.1"/>
    <property type="molecule type" value="Genomic_DNA"/>
</dbReference>
<dbReference type="InterPro" id="IPR006058">
    <property type="entry name" value="2Fe2S_fd_BS"/>
</dbReference>
<feature type="domain" description="2Fe-2S ferredoxin-type" evidence="9">
    <location>
        <begin position="286"/>
        <end position="375"/>
    </location>
</feature>
<dbReference type="CDD" id="cd00207">
    <property type="entry name" value="fer2"/>
    <property type="match status" value="1"/>
</dbReference>
<dbReference type="InterPro" id="IPR001041">
    <property type="entry name" value="2Fe-2S_ferredoxin-type"/>
</dbReference>
<comment type="cofactor">
    <cofactor evidence="1">
        <name>FAD</name>
        <dbReference type="ChEBI" id="CHEBI:57692"/>
    </cofactor>
</comment>
<evidence type="ECO:0000256" key="7">
    <source>
        <dbReference type="ARBA" id="ARBA00023004"/>
    </source>
</evidence>
<dbReference type="SUPFAM" id="SSF63380">
    <property type="entry name" value="Riboflavin synthase domain-like"/>
    <property type="match status" value="1"/>
</dbReference>
<dbReference type="InterPro" id="IPR039261">
    <property type="entry name" value="FNR_nucleotide-bd"/>
</dbReference>
<dbReference type="InterPro" id="IPR050415">
    <property type="entry name" value="MRET"/>
</dbReference>
<dbReference type="PROSITE" id="PS51085">
    <property type="entry name" value="2FE2S_FER_2"/>
    <property type="match status" value="1"/>
</dbReference>
<evidence type="ECO:0000256" key="4">
    <source>
        <dbReference type="ARBA" id="ARBA00022723"/>
    </source>
</evidence>
<keyword evidence="8" id="KW-0411">Iron-sulfur</keyword>
<dbReference type="InterPro" id="IPR036010">
    <property type="entry name" value="2Fe-2S_ferredoxin-like_sf"/>
</dbReference>
<dbReference type="PRINTS" id="PR00410">
    <property type="entry name" value="PHEHYDRXLASE"/>
</dbReference>
<dbReference type="InterPro" id="IPR017938">
    <property type="entry name" value="Riboflavin_synthase-like_b-brl"/>
</dbReference>
<evidence type="ECO:0000313" key="11">
    <source>
        <dbReference type="EMBL" id="GAA1931394.1"/>
    </source>
</evidence>
<dbReference type="SUPFAM" id="SSF54292">
    <property type="entry name" value="2Fe-2S ferredoxin-like"/>
    <property type="match status" value="1"/>
</dbReference>
<evidence type="ECO:0000259" key="10">
    <source>
        <dbReference type="PROSITE" id="PS51384"/>
    </source>
</evidence>
<dbReference type="PANTHER" id="PTHR47354:SF8">
    <property type="entry name" value="1,2-PHENYLACETYL-COA EPOXIDASE, SUBUNIT E"/>
    <property type="match status" value="1"/>
</dbReference>
<accession>A0ABN2PTV7</accession>
<keyword evidence="5" id="KW-0274">FAD</keyword>
<evidence type="ECO:0000256" key="8">
    <source>
        <dbReference type="ARBA" id="ARBA00023014"/>
    </source>
</evidence>
<dbReference type="Pfam" id="PF00970">
    <property type="entry name" value="FAD_binding_6"/>
    <property type="match status" value="1"/>
</dbReference>
<dbReference type="Gene3D" id="3.40.50.80">
    <property type="entry name" value="Nucleotide-binding domain of ferredoxin-NADP reductase (FNR) module"/>
    <property type="match status" value="1"/>
</dbReference>
<evidence type="ECO:0000259" key="9">
    <source>
        <dbReference type="PROSITE" id="PS51085"/>
    </source>
</evidence>
<sequence>MPRGVRPREGDLMTTEVAGARTRARAEFHELRVAAVEQLCDDAVAVTFDVPAGLRAAYDFVPGQSLTLRRWVDGAEHRRSYSISSPAGSRPRVGVREIPDGMFSRWLVREVRAGDVVEVQTPTGSFGLAEADRGGRHLCIAAGSGITPMLSVAATALSHPDARVTLLYGNRTTASVMFAEELADLKDRAGHRLDLVHVLSREPRDVELFSGRLDADRLRAILTALVPLDGLDHVWLCGPFGLISDARAVLGELGVDPDRVHFELFYVDEPPPELTRAAPVVEGDVSEVTVVLDGRTTTTAMARGRAILDGAAATRPDLPFACKGGVCGTCRARVTAGEVDMRRNYALDDAEVAAGFVLTCQTVPVSDDVTVDFDA</sequence>
<dbReference type="Gene3D" id="2.40.30.10">
    <property type="entry name" value="Translation factors"/>
    <property type="match status" value="1"/>
</dbReference>
<dbReference type="Pfam" id="PF00111">
    <property type="entry name" value="Fer2"/>
    <property type="match status" value="1"/>
</dbReference>
<keyword evidence="7" id="KW-0408">Iron</keyword>
<dbReference type="SUPFAM" id="SSF52343">
    <property type="entry name" value="Ferredoxin reductase-like, C-terminal NADP-linked domain"/>
    <property type="match status" value="1"/>
</dbReference>
<protein>
    <submittedName>
        <fullName evidence="11">Phenylacetate-CoA oxygenase/reductase subunit PaaK</fullName>
    </submittedName>
</protein>
<dbReference type="InterPro" id="IPR001433">
    <property type="entry name" value="OxRdtase_FAD/NAD-bd"/>
</dbReference>
<keyword evidence="6" id="KW-0560">Oxidoreductase</keyword>
<dbReference type="PROSITE" id="PS51384">
    <property type="entry name" value="FAD_FR"/>
    <property type="match status" value="1"/>
</dbReference>
<dbReference type="Gene3D" id="3.10.20.30">
    <property type="match status" value="1"/>
</dbReference>
<evidence type="ECO:0000256" key="1">
    <source>
        <dbReference type="ARBA" id="ARBA00001974"/>
    </source>
</evidence>
<evidence type="ECO:0000256" key="6">
    <source>
        <dbReference type="ARBA" id="ARBA00023002"/>
    </source>
</evidence>
<feature type="domain" description="FAD-binding FR-type" evidence="10">
    <location>
        <begin position="26"/>
        <end position="129"/>
    </location>
</feature>
<dbReference type="NCBIfam" id="TIGR02160">
    <property type="entry name" value="PA_CoA_Oxy5"/>
    <property type="match status" value="1"/>
</dbReference>
<dbReference type="InterPro" id="IPR017927">
    <property type="entry name" value="FAD-bd_FR_type"/>
</dbReference>
<dbReference type="Proteomes" id="UP001501612">
    <property type="component" value="Unassembled WGS sequence"/>
</dbReference>
<evidence type="ECO:0000313" key="12">
    <source>
        <dbReference type="Proteomes" id="UP001501612"/>
    </source>
</evidence>
<keyword evidence="4" id="KW-0479">Metal-binding</keyword>
<comment type="caution">
    <text evidence="11">The sequence shown here is derived from an EMBL/GenBank/DDBJ whole genome shotgun (WGS) entry which is preliminary data.</text>
</comment>
<gene>
    <name evidence="11" type="primary">paaK</name>
    <name evidence="11" type="ORF">GCM10009737_36700</name>
</gene>
<dbReference type="InterPro" id="IPR008333">
    <property type="entry name" value="Cbr1-like_FAD-bd_dom"/>
</dbReference>
<evidence type="ECO:0000256" key="3">
    <source>
        <dbReference type="ARBA" id="ARBA00022714"/>
    </source>
</evidence>
<keyword evidence="12" id="KW-1185">Reference proteome</keyword>
<name>A0ABN2PTV7_9ACTN</name>
<evidence type="ECO:0000256" key="2">
    <source>
        <dbReference type="ARBA" id="ARBA00022630"/>
    </source>
</evidence>
<dbReference type="Pfam" id="PF00175">
    <property type="entry name" value="NAD_binding_1"/>
    <property type="match status" value="1"/>
</dbReference>
<reference evidence="11 12" key="1">
    <citation type="journal article" date="2019" name="Int. J. Syst. Evol. Microbiol.">
        <title>The Global Catalogue of Microorganisms (GCM) 10K type strain sequencing project: providing services to taxonomists for standard genome sequencing and annotation.</title>
        <authorList>
            <consortium name="The Broad Institute Genomics Platform"/>
            <consortium name="The Broad Institute Genome Sequencing Center for Infectious Disease"/>
            <person name="Wu L."/>
            <person name="Ma J."/>
        </authorList>
    </citation>
    <scope>NUCLEOTIDE SEQUENCE [LARGE SCALE GENOMIC DNA]</scope>
    <source>
        <strain evidence="11 12">JCM 14046</strain>
    </source>
</reference>
<keyword evidence="3" id="KW-0001">2Fe-2S</keyword>
<organism evidence="11 12">
    <name type="scientific">Nocardioides lentus</name>
    <dbReference type="NCBI Taxonomy" id="338077"/>
    <lineage>
        <taxon>Bacteria</taxon>
        <taxon>Bacillati</taxon>
        <taxon>Actinomycetota</taxon>
        <taxon>Actinomycetes</taxon>
        <taxon>Propionibacteriales</taxon>
        <taxon>Nocardioidaceae</taxon>
        <taxon>Nocardioides</taxon>
    </lineage>
</organism>
<evidence type="ECO:0000256" key="5">
    <source>
        <dbReference type="ARBA" id="ARBA00022827"/>
    </source>
</evidence>